<feature type="domain" description="CzcB-like barrel-sandwich hybrid" evidence="4">
    <location>
        <begin position="83"/>
        <end position="227"/>
    </location>
</feature>
<comment type="caution">
    <text evidence="5">The sequence shown here is derived from an EMBL/GenBank/DDBJ whole genome shotgun (WGS) entry which is preliminary data.</text>
</comment>
<dbReference type="InterPro" id="IPR006143">
    <property type="entry name" value="RND_pump_MFP"/>
</dbReference>
<comment type="similarity">
    <text evidence="1">Belongs to the membrane fusion protein (MFP) (TC 8.A.1) family.</text>
</comment>
<evidence type="ECO:0000256" key="2">
    <source>
        <dbReference type="ARBA" id="ARBA00022448"/>
    </source>
</evidence>
<dbReference type="Pfam" id="PF25893">
    <property type="entry name" value="HH_CzcB"/>
    <property type="match status" value="1"/>
</dbReference>
<dbReference type="GO" id="GO:0015679">
    <property type="term" value="P:plasma membrane copper ion transport"/>
    <property type="evidence" value="ECO:0007669"/>
    <property type="project" value="TreeGrafter"/>
</dbReference>
<dbReference type="GO" id="GO:0022857">
    <property type="term" value="F:transmembrane transporter activity"/>
    <property type="evidence" value="ECO:0007669"/>
    <property type="project" value="InterPro"/>
</dbReference>
<keyword evidence="2" id="KW-0813">Transport</keyword>
<dbReference type="PANTHER" id="PTHR30097:SF4">
    <property type="entry name" value="SLR6042 PROTEIN"/>
    <property type="match status" value="1"/>
</dbReference>
<dbReference type="GO" id="GO:0030313">
    <property type="term" value="C:cell envelope"/>
    <property type="evidence" value="ECO:0007669"/>
    <property type="project" value="TreeGrafter"/>
</dbReference>
<gene>
    <name evidence="5" type="ORF">IIF7_09633</name>
</gene>
<protein>
    <submittedName>
        <fullName evidence="5">Cation efflux system protein</fullName>
    </submittedName>
</protein>
<name>A0A1Y1T3Z1_9FLAO</name>
<dbReference type="PANTHER" id="PTHR30097">
    <property type="entry name" value="CATION EFFLUX SYSTEM PROTEIN CUSB"/>
    <property type="match status" value="1"/>
</dbReference>
<dbReference type="SUPFAM" id="SSF111369">
    <property type="entry name" value="HlyD-like secretion proteins"/>
    <property type="match status" value="1"/>
</dbReference>
<evidence type="ECO:0000256" key="1">
    <source>
        <dbReference type="ARBA" id="ARBA00009477"/>
    </source>
</evidence>
<dbReference type="RefSeq" id="WP_084841483.1">
    <property type="nucleotide sequence ID" value="NZ_ARYN01000008.1"/>
</dbReference>
<dbReference type="NCBIfam" id="TIGR01730">
    <property type="entry name" value="RND_mfp"/>
    <property type="match status" value="1"/>
</dbReference>
<dbReference type="PROSITE" id="PS51257">
    <property type="entry name" value="PROKAR_LIPOPROTEIN"/>
    <property type="match status" value="1"/>
</dbReference>
<dbReference type="InterPro" id="IPR058647">
    <property type="entry name" value="BSH_CzcB-like"/>
</dbReference>
<dbReference type="Pfam" id="PF25973">
    <property type="entry name" value="BSH_CzcB"/>
    <property type="match status" value="1"/>
</dbReference>
<organism evidence="5 6">
    <name type="scientific">Zunongwangia atlantica 22II14-10F7</name>
    <dbReference type="NCBI Taxonomy" id="1185767"/>
    <lineage>
        <taxon>Bacteria</taxon>
        <taxon>Pseudomonadati</taxon>
        <taxon>Bacteroidota</taxon>
        <taxon>Flavobacteriia</taxon>
        <taxon>Flavobacteriales</taxon>
        <taxon>Flavobacteriaceae</taxon>
        <taxon>Zunongwangia</taxon>
    </lineage>
</organism>
<sequence>MNKISILSIFIFASILVGCKNESTEETETNAENTAENASENMISLTKTQFANGRMEFSKITEESVPEVIHATGSVDVPPENKVTISSYIDGYIAKVPFLIGDRVKAGQLIASIESTAAIDLQKDYLDAMNRLDYLKSEYQRQQKLFEEKITAEKNYLRAKSEYQSEASKVAALEKQMGLLNISVASVKKGNITSNINIYSPIDGEITMINTSRGKHVQPSDEIIQVVNFDHLHMELDLFEKDLFNIKKGQDVYAFLPDHPADTLKSEIHLVGKAINPDSRTIKIHAHFKENEDLDNLAIGTFLEAEINTGVQKAFIIPSESIVEVDGKSYILALQDTKGDNYQLKITEVTTGKTYQDKTVITNAAQLDQNKQ</sequence>
<dbReference type="Proteomes" id="UP000192746">
    <property type="component" value="Unassembled WGS sequence"/>
</dbReference>
<dbReference type="GO" id="GO:0016020">
    <property type="term" value="C:membrane"/>
    <property type="evidence" value="ECO:0007669"/>
    <property type="project" value="InterPro"/>
</dbReference>
<evidence type="ECO:0000259" key="3">
    <source>
        <dbReference type="Pfam" id="PF25893"/>
    </source>
</evidence>
<evidence type="ECO:0000313" key="5">
    <source>
        <dbReference type="EMBL" id="ORL45462.1"/>
    </source>
</evidence>
<reference evidence="5 6" key="1">
    <citation type="submission" date="2013-04" db="EMBL/GenBank/DDBJ databases">
        <title>Zunongwangia sp. 22II14-10F7 Genome Sequencing.</title>
        <authorList>
            <person name="Lai Q."/>
            <person name="Shao Z."/>
        </authorList>
    </citation>
    <scope>NUCLEOTIDE SEQUENCE [LARGE SCALE GENOMIC DNA]</scope>
    <source>
        <strain evidence="5 6">22II14-10F7</strain>
    </source>
</reference>
<dbReference type="GO" id="GO:0060003">
    <property type="term" value="P:copper ion export"/>
    <property type="evidence" value="ECO:0007669"/>
    <property type="project" value="TreeGrafter"/>
</dbReference>
<dbReference type="Gene3D" id="2.40.50.100">
    <property type="match status" value="1"/>
</dbReference>
<proteinExistence type="inferred from homology"/>
<feature type="non-terminal residue" evidence="5">
    <location>
        <position position="372"/>
    </location>
</feature>
<dbReference type="Gene3D" id="1.10.287.470">
    <property type="entry name" value="Helix hairpin bin"/>
    <property type="match status" value="1"/>
</dbReference>
<feature type="domain" description="CzcB-like alpha-helical hairpin" evidence="3">
    <location>
        <begin position="120"/>
        <end position="176"/>
    </location>
</feature>
<dbReference type="OrthoDB" id="9814657at2"/>
<dbReference type="EMBL" id="ARYN01000008">
    <property type="protein sequence ID" value="ORL45462.1"/>
    <property type="molecule type" value="Genomic_DNA"/>
</dbReference>
<dbReference type="InterPro" id="IPR051909">
    <property type="entry name" value="MFP_Cation_Efflux"/>
</dbReference>
<dbReference type="InterPro" id="IPR058648">
    <property type="entry name" value="HH_CzcB-like"/>
</dbReference>
<dbReference type="STRING" id="1185767.IIF7_09633"/>
<evidence type="ECO:0000259" key="4">
    <source>
        <dbReference type="Pfam" id="PF25973"/>
    </source>
</evidence>
<evidence type="ECO:0000313" key="6">
    <source>
        <dbReference type="Proteomes" id="UP000192746"/>
    </source>
</evidence>
<accession>A0A1Y1T3Z1</accession>
<dbReference type="Gene3D" id="2.40.30.170">
    <property type="match status" value="1"/>
</dbReference>
<dbReference type="AlphaFoldDB" id="A0A1Y1T3Z1"/>
<keyword evidence="6" id="KW-1185">Reference proteome</keyword>